<evidence type="ECO:0000256" key="7">
    <source>
        <dbReference type="ARBA" id="ARBA00023136"/>
    </source>
</evidence>
<dbReference type="InterPro" id="IPR025202">
    <property type="entry name" value="PLD-like_dom"/>
</dbReference>
<dbReference type="Gene3D" id="3.30.870.10">
    <property type="entry name" value="Endonuclease Chain A"/>
    <property type="match status" value="2"/>
</dbReference>
<dbReference type="Proteomes" id="UP000243180">
    <property type="component" value="Chromosome"/>
</dbReference>
<comment type="subcellular location">
    <subcellularLocation>
        <location evidence="1">Cell membrane</location>
    </subcellularLocation>
</comment>
<dbReference type="EC" id="2.7.8.-" evidence="8"/>
<dbReference type="InterPro" id="IPR022924">
    <property type="entry name" value="Cardiolipin_synthase"/>
</dbReference>
<evidence type="ECO:0000256" key="6">
    <source>
        <dbReference type="ARBA" id="ARBA00022989"/>
    </source>
</evidence>
<dbReference type="EMBL" id="AP014879">
    <property type="protein sequence ID" value="BAV34094.1"/>
    <property type="molecule type" value="Genomic_DNA"/>
</dbReference>
<evidence type="ECO:0000259" key="9">
    <source>
        <dbReference type="PROSITE" id="PS50035"/>
    </source>
</evidence>
<dbReference type="OrthoDB" id="9762009at2"/>
<accession>A0A1B4XH05</accession>
<dbReference type="SMART" id="SM00155">
    <property type="entry name" value="PLDc"/>
    <property type="match status" value="2"/>
</dbReference>
<dbReference type="InParanoid" id="A0A1B4XH05"/>
<feature type="domain" description="PLD phosphodiesterase" evidence="9">
    <location>
        <begin position="394"/>
        <end position="421"/>
    </location>
</feature>
<dbReference type="GO" id="GO:0008808">
    <property type="term" value="F:cardiolipin synthase activity"/>
    <property type="evidence" value="ECO:0007669"/>
    <property type="project" value="UniProtKB-UniRule"/>
</dbReference>
<keyword evidence="2" id="KW-1003">Cell membrane</keyword>
<keyword evidence="4" id="KW-0812">Transmembrane</keyword>
<dbReference type="Pfam" id="PF13091">
    <property type="entry name" value="PLDc_2"/>
    <property type="match status" value="2"/>
</dbReference>
<dbReference type="GO" id="GO:0032049">
    <property type="term" value="P:cardiolipin biosynthetic process"/>
    <property type="evidence" value="ECO:0007669"/>
    <property type="project" value="UniProtKB-UniRule"/>
</dbReference>
<organism evidence="10 11">
    <name type="scientific">Sulfuricaulis limicola</name>
    <dbReference type="NCBI Taxonomy" id="1620215"/>
    <lineage>
        <taxon>Bacteria</taxon>
        <taxon>Pseudomonadati</taxon>
        <taxon>Pseudomonadota</taxon>
        <taxon>Gammaproteobacteria</taxon>
        <taxon>Acidiferrobacterales</taxon>
        <taxon>Acidiferrobacteraceae</taxon>
        <taxon>Sulfuricaulis</taxon>
    </lineage>
</organism>
<evidence type="ECO:0000313" key="11">
    <source>
        <dbReference type="Proteomes" id="UP000243180"/>
    </source>
</evidence>
<dbReference type="SUPFAM" id="SSF56024">
    <property type="entry name" value="Phospholipase D/nuclease"/>
    <property type="match status" value="2"/>
</dbReference>
<evidence type="ECO:0000256" key="1">
    <source>
        <dbReference type="ARBA" id="ARBA00004236"/>
    </source>
</evidence>
<dbReference type="InterPro" id="IPR001736">
    <property type="entry name" value="PLipase_D/transphosphatidylase"/>
</dbReference>
<dbReference type="PANTHER" id="PTHR21248">
    <property type="entry name" value="CARDIOLIPIN SYNTHASE"/>
    <property type="match status" value="1"/>
</dbReference>
<feature type="domain" description="PLD phosphodiesterase" evidence="9">
    <location>
        <begin position="209"/>
        <end position="236"/>
    </location>
</feature>
<keyword evidence="3" id="KW-0808">Transferase</keyword>
<dbReference type="PROSITE" id="PS50035">
    <property type="entry name" value="PLD"/>
    <property type="match status" value="2"/>
</dbReference>
<protein>
    <recommendedName>
        <fullName evidence="8">Cardiolipin synthase</fullName>
        <ecNumber evidence="8">2.7.8.-</ecNumber>
    </recommendedName>
</protein>
<evidence type="ECO:0000256" key="3">
    <source>
        <dbReference type="ARBA" id="ARBA00022679"/>
    </source>
</evidence>
<sequence>MPYHDFHPSLLPCFSALFRPDATVRRIAIACCLLSIAGCATLPDAERELEKPHAQAVEFDSASGPVSAGRSAAILEELKSKSGNIDILQKHLALEQAINADSPLVLGNRLVLLQDGPATYRAMFAAIRQAKDHINLETYIFEDDEIGRQFAHLLLEKQAAGVQVNLIYDSVGCLHTPRDFFERLKTGGIQVLEFNPVNPLVGNKKKWLLNNRDHRKLLVIDGRIAFIGGINISESYSSSPSAKSAGKKTTSVMGWRDTHLQIEGPVAAEFQKLFMDTWAKQKGEPLARKNYFPKLVKQGDEIVRAIGSASADPHSLIYLTLLSAIGNAEQRIYLTNAYFVPDPQLVKSLTDAARRGVDVKLVLPSHTDSWTVFHAGRSHYTRLLRAGVKIYERRGAVMHSKTASIDGVWSTVGSTNLDWRSFLHNDEINATILGRDFARQMDAMFAADLAESDAIDLDHWKHRSLMLRLKEWLARIAEYWL</sequence>
<proteinExistence type="predicted"/>
<reference evidence="10 11" key="1">
    <citation type="submission" date="2015-05" db="EMBL/GenBank/DDBJ databases">
        <title>Complete genome sequence of a sulfur-oxidizing gammaproteobacterium strain HA5.</title>
        <authorList>
            <person name="Miura A."/>
            <person name="Kojima H."/>
            <person name="Fukui M."/>
        </authorList>
    </citation>
    <scope>NUCLEOTIDE SEQUENCE [LARGE SCALE GENOMIC DNA]</scope>
    <source>
        <strain evidence="10 11">HA5</strain>
    </source>
</reference>
<keyword evidence="5" id="KW-0677">Repeat</keyword>
<evidence type="ECO:0000256" key="2">
    <source>
        <dbReference type="ARBA" id="ARBA00022475"/>
    </source>
</evidence>
<dbReference type="NCBIfam" id="TIGR04265">
    <property type="entry name" value="bac_cardiolipin"/>
    <property type="match status" value="1"/>
</dbReference>
<dbReference type="CDD" id="cd09159">
    <property type="entry name" value="PLDc_ybhO_like_2"/>
    <property type="match status" value="1"/>
</dbReference>
<evidence type="ECO:0000256" key="4">
    <source>
        <dbReference type="ARBA" id="ARBA00022692"/>
    </source>
</evidence>
<dbReference type="FunCoup" id="A0A1B4XH05">
    <property type="interactions" value="83"/>
</dbReference>
<dbReference type="CDD" id="cd09110">
    <property type="entry name" value="PLDc_CLS_1"/>
    <property type="match status" value="1"/>
</dbReference>
<dbReference type="AlphaFoldDB" id="A0A1B4XH05"/>
<keyword evidence="11" id="KW-1185">Reference proteome</keyword>
<dbReference type="RefSeq" id="WP_096360881.1">
    <property type="nucleotide sequence ID" value="NZ_AP014879.1"/>
</dbReference>
<keyword evidence="6" id="KW-1133">Transmembrane helix</keyword>
<name>A0A1B4XH05_9GAMM</name>
<keyword evidence="7" id="KW-0472">Membrane</keyword>
<dbReference type="KEGG" id="slim:SCL_1796"/>
<evidence type="ECO:0000256" key="5">
    <source>
        <dbReference type="ARBA" id="ARBA00022737"/>
    </source>
</evidence>
<evidence type="ECO:0000256" key="8">
    <source>
        <dbReference type="NCBIfam" id="TIGR04265"/>
    </source>
</evidence>
<gene>
    <name evidence="10" type="ORF">SCL_1796</name>
</gene>
<dbReference type="GO" id="GO:0005886">
    <property type="term" value="C:plasma membrane"/>
    <property type="evidence" value="ECO:0007669"/>
    <property type="project" value="UniProtKB-SubCell"/>
</dbReference>
<evidence type="ECO:0000313" key="10">
    <source>
        <dbReference type="EMBL" id="BAV34094.1"/>
    </source>
</evidence>
<dbReference type="PANTHER" id="PTHR21248:SF22">
    <property type="entry name" value="PHOSPHOLIPASE D"/>
    <property type="match status" value="1"/>
</dbReference>